<dbReference type="RefSeq" id="WP_169673390.1">
    <property type="nucleotide sequence ID" value="NZ_JABBHF010000006.1"/>
</dbReference>
<proteinExistence type="predicted"/>
<dbReference type="Proteomes" id="UP000746690">
    <property type="component" value="Unassembled WGS sequence"/>
</dbReference>
<name>A0ABX1RZD2_9FLAO</name>
<dbReference type="InterPro" id="IPR024311">
    <property type="entry name" value="Lipocalin-like"/>
</dbReference>
<dbReference type="EMBL" id="JABBHF010000006">
    <property type="protein sequence ID" value="NMH88153.1"/>
    <property type="molecule type" value="Genomic_DNA"/>
</dbReference>
<dbReference type="PROSITE" id="PS51257">
    <property type="entry name" value="PROKAR_LIPOPROTEIN"/>
    <property type="match status" value="1"/>
</dbReference>
<evidence type="ECO:0000313" key="3">
    <source>
        <dbReference type="Proteomes" id="UP000746690"/>
    </source>
</evidence>
<feature type="domain" description="Lipocalin-like" evidence="1">
    <location>
        <begin position="34"/>
        <end position="116"/>
    </location>
</feature>
<keyword evidence="3" id="KW-1185">Reference proteome</keyword>
<accession>A0ABX1RZD2</accession>
<reference evidence="2 3" key="1">
    <citation type="submission" date="2020-04" db="EMBL/GenBank/DDBJ databases">
        <title>A Flavivirga sp. nov.</title>
        <authorList>
            <person name="Sun X."/>
        </authorList>
    </citation>
    <scope>NUCLEOTIDE SEQUENCE [LARGE SCALE GENOMIC DNA]</scope>
    <source>
        <strain evidence="2 3">Y03</strain>
    </source>
</reference>
<organism evidence="2 3">
    <name type="scientific">Flavivirga algicola</name>
    <dbReference type="NCBI Taxonomy" id="2729136"/>
    <lineage>
        <taxon>Bacteria</taxon>
        <taxon>Pseudomonadati</taxon>
        <taxon>Bacteroidota</taxon>
        <taxon>Flavobacteriia</taxon>
        <taxon>Flavobacteriales</taxon>
        <taxon>Flavobacteriaceae</taxon>
        <taxon>Flavivirga</taxon>
    </lineage>
</organism>
<sequence>MNTFKLTSLIIFATCLTFSCSKDDSPSKINSELIIGTWKLTNASKDGETVSLTACDLLNTLLFTKTQISYISYYKGTTTVCTSSSSISKYSISGNTVTDSYQSKEIMMLDSTELVLKYTVTNNGETSVMIDTYTKQ</sequence>
<gene>
    <name evidence="2" type="ORF">HHX25_11610</name>
</gene>
<comment type="caution">
    <text evidence="2">The sequence shown here is derived from an EMBL/GenBank/DDBJ whole genome shotgun (WGS) entry which is preliminary data.</text>
</comment>
<dbReference type="Pfam" id="PF13648">
    <property type="entry name" value="Lipocalin_4"/>
    <property type="match status" value="1"/>
</dbReference>
<evidence type="ECO:0000259" key="1">
    <source>
        <dbReference type="Pfam" id="PF13648"/>
    </source>
</evidence>
<evidence type="ECO:0000313" key="2">
    <source>
        <dbReference type="EMBL" id="NMH88153.1"/>
    </source>
</evidence>
<protein>
    <recommendedName>
        <fullName evidence="1">Lipocalin-like domain-containing protein</fullName>
    </recommendedName>
</protein>